<feature type="domain" description="Phytochrome chromophore attachment site" evidence="13">
    <location>
        <begin position="151"/>
        <end position="309"/>
    </location>
</feature>
<dbReference type="InterPro" id="IPR001294">
    <property type="entry name" value="Phytochrome"/>
</dbReference>
<name>A0AAU7UGG9_9DEIO</name>
<geneLocation type="plasmid" evidence="15">
    <name>pDson02</name>
</geneLocation>
<sequence>MTDADLLSPQYLGGPTVDTTNCEREPIHIPGSVQPHGVLLVLSHDLTILQASANARTLLGLDPDELLGQPLGHVAEQREVQALRRFLDSGGYAGGQFTSTLRFGPRRELDATVQRSGDRLLLELEPRDPDTSSEFYHVIKNALSALETAPDLASLTQRAAEQVRALTGFDRVMIYRFAPDDSGLVIAEAKQPELHPFLGHRFPESDIPRQARALYVQHLIRLTADVNAAPAPLVPVLDPESGQPVNLGGAVLRSTSPVHLQYLRNMGVGSSLSVSIVQDGRLWGLISCHHTTGRVISQPTRSALEFLARVLNLQVKAKLEQEIAQFRQQRQEVQRRIADRLSSSLTPLQTLAEPDLGLMTLLDCGGLAMHFDGQLQLMGQTPAPEQVMALIQWLREQPNDLYATDALSSEWPPAEADERVASGLLAISVSGGWQEALLWFRPELPQTVAWGGDPTKPVERAADGSAQLTPRHSFDTYIQQVRGRSEPWHQGEIAEAQDLRRALTSAVGERLTMLRSLNDQLGRANDRLNRANTEWREYAFVMSHDLQEPLRLISNFLELFGVRFGGQLDASAEKMIEFTLGEAERLRSLIRDLYSYTELSAGAPPRRAEVDLNAVLQQLQRELAAAIASSGARITVDPLPQVQGNAARLQQALCHLLDNAIKFSRPDTPLVHVSAKRVTEGWAIRVHDQGPGIAPEYHDKIFTVFQRLGKREDSVGNGIGLAIARKIAELHGGSLSVSSGVGHGSTFTLTLPDDQPSPGPHV</sequence>
<dbReference type="Gene3D" id="3.30.450.20">
    <property type="entry name" value="PAS domain"/>
    <property type="match status" value="1"/>
</dbReference>
<dbReference type="Gene3D" id="1.10.287.130">
    <property type="match status" value="1"/>
</dbReference>
<keyword evidence="12" id="KW-0675">Receptor</keyword>
<dbReference type="SMART" id="SM00387">
    <property type="entry name" value="HATPase_c"/>
    <property type="match status" value="1"/>
</dbReference>
<dbReference type="InterPro" id="IPR035965">
    <property type="entry name" value="PAS-like_dom_sf"/>
</dbReference>
<dbReference type="Gene3D" id="3.30.450.270">
    <property type="match status" value="1"/>
</dbReference>
<dbReference type="Gene3D" id="3.30.450.40">
    <property type="match status" value="1"/>
</dbReference>
<feature type="domain" description="Histidine kinase" evidence="14">
    <location>
        <begin position="541"/>
        <end position="755"/>
    </location>
</feature>
<dbReference type="InterPro" id="IPR013515">
    <property type="entry name" value="Phytochrome_cen-reg"/>
</dbReference>
<dbReference type="GO" id="GO:0005524">
    <property type="term" value="F:ATP binding"/>
    <property type="evidence" value="ECO:0007669"/>
    <property type="project" value="UniProtKB-KW"/>
</dbReference>
<dbReference type="GO" id="GO:0009881">
    <property type="term" value="F:photoreceptor activity"/>
    <property type="evidence" value="ECO:0007669"/>
    <property type="project" value="UniProtKB-KW"/>
</dbReference>
<dbReference type="SUPFAM" id="SSF47384">
    <property type="entry name" value="Homodimeric domain of signal transducing histidine kinase"/>
    <property type="match status" value="1"/>
</dbReference>
<dbReference type="InterPro" id="IPR003018">
    <property type="entry name" value="GAF"/>
</dbReference>
<dbReference type="InterPro" id="IPR016132">
    <property type="entry name" value="Phyto_chromo_attachment"/>
</dbReference>
<dbReference type="GO" id="GO:0009584">
    <property type="term" value="P:detection of visible light"/>
    <property type="evidence" value="ECO:0007669"/>
    <property type="project" value="InterPro"/>
</dbReference>
<dbReference type="InterPro" id="IPR050351">
    <property type="entry name" value="BphY/WalK/GraS-like"/>
</dbReference>
<keyword evidence="7" id="KW-0716">Sensory transduction</keyword>
<keyword evidence="6" id="KW-0597">Phosphoprotein</keyword>
<dbReference type="RefSeq" id="WP_350245650.1">
    <property type="nucleotide sequence ID" value="NZ_CP158300.1"/>
</dbReference>
<keyword evidence="8" id="KW-0808">Transferase</keyword>
<evidence type="ECO:0000256" key="12">
    <source>
        <dbReference type="ARBA" id="ARBA00023170"/>
    </source>
</evidence>
<dbReference type="InterPro" id="IPR036890">
    <property type="entry name" value="HATPase_C_sf"/>
</dbReference>
<dbReference type="KEGG" id="dsc:ABOD76_20855"/>
<comment type="similarity">
    <text evidence="2">In the N-terminal section; belongs to the phytochrome family.</text>
</comment>
<dbReference type="GO" id="GO:0000156">
    <property type="term" value="F:phosphorelay response regulator activity"/>
    <property type="evidence" value="ECO:0007669"/>
    <property type="project" value="TreeGrafter"/>
</dbReference>
<dbReference type="EMBL" id="CP158300">
    <property type="protein sequence ID" value="XBV87501.1"/>
    <property type="molecule type" value="Genomic_DNA"/>
</dbReference>
<evidence type="ECO:0000256" key="3">
    <source>
        <dbReference type="ARBA" id="ARBA00011738"/>
    </source>
</evidence>
<dbReference type="EC" id="2.7.13.3" evidence="4"/>
<dbReference type="PANTHER" id="PTHR42878">
    <property type="entry name" value="TWO-COMPONENT HISTIDINE KINASE"/>
    <property type="match status" value="1"/>
</dbReference>
<accession>A0AAU7UGG9</accession>
<dbReference type="PRINTS" id="PR01033">
    <property type="entry name" value="PHYTOCHROME"/>
</dbReference>
<dbReference type="SUPFAM" id="SSF55785">
    <property type="entry name" value="PYP-like sensor domain (PAS domain)"/>
    <property type="match status" value="1"/>
</dbReference>
<dbReference type="InterPro" id="IPR036097">
    <property type="entry name" value="HisK_dim/P_sf"/>
</dbReference>
<dbReference type="GO" id="GO:0006355">
    <property type="term" value="P:regulation of DNA-templated transcription"/>
    <property type="evidence" value="ECO:0007669"/>
    <property type="project" value="InterPro"/>
</dbReference>
<reference evidence="15" key="1">
    <citation type="submission" date="2024-06" db="EMBL/GenBank/DDBJ databases">
        <title>Draft Genome Sequence of Deinococcus sonorensis Type Strain KR-87, a Biofilm Producing Representative of the Genus Deinococcus.</title>
        <authorList>
            <person name="Boren L.S."/>
            <person name="Grosso R.A."/>
            <person name="Hugenberg-Cox A.N."/>
            <person name="Hill J.T.E."/>
            <person name="Albert C.M."/>
            <person name="Tuohy J.M."/>
        </authorList>
    </citation>
    <scope>NUCLEOTIDE SEQUENCE</scope>
    <source>
        <strain evidence="15">KR-87</strain>
        <plasmid evidence="15">pDson02</plasmid>
    </source>
</reference>
<proteinExistence type="inferred from homology"/>
<evidence type="ECO:0000256" key="7">
    <source>
        <dbReference type="ARBA" id="ARBA00022606"/>
    </source>
</evidence>
<evidence type="ECO:0000256" key="11">
    <source>
        <dbReference type="ARBA" id="ARBA00023136"/>
    </source>
</evidence>
<dbReference type="InterPro" id="IPR029016">
    <property type="entry name" value="GAF-like_dom_sf"/>
</dbReference>
<dbReference type="GO" id="GO:0016020">
    <property type="term" value="C:membrane"/>
    <property type="evidence" value="ECO:0007669"/>
    <property type="project" value="UniProtKB-SubCell"/>
</dbReference>
<dbReference type="GO" id="GO:0000155">
    <property type="term" value="F:phosphorelay sensor kinase activity"/>
    <property type="evidence" value="ECO:0007669"/>
    <property type="project" value="InterPro"/>
</dbReference>
<dbReference type="InterPro" id="IPR005467">
    <property type="entry name" value="His_kinase_dom"/>
</dbReference>
<dbReference type="InterPro" id="IPR043150">
    <property type="entry name" value="Phytochrome_PHY_sf"/>
</dbReference>
<dbReference type="FunFam" id="3.30.565.10:FF:000006">
    <property type="entry name" value="Sensor histidine kinase WalK"/>
    <property type="match status" value="1"/>
</dbReference>
<dbReference type="GO" id="GO:0007234">
    <property type="term" value="P:osmosensory signaling via phosphorelay pathway"/>
    <property type="evidence" value="ECO:0007669"/>
    <property type="project" value="TreeGrafter"/>
</dbReference>
<dbReference type="Pfam" id="PF00360">
    <property type="entry name" value="PHY"/>
    <property type="match status" value="1"/>
</dbReference>
<dbReference type="Pfam" id="PF01590">
    <property type="entry name" value="GAF"/>
    <property type="match status" value="1"/>
</dbReference>
<dbReference type="PROSITE" id="PS50046">
    <property type="entry name" value="PHYTOCHROME_2"/>
    <property type="match status" value="1"/>
</dbReference>
<evidence type="ECO:0000259" key="13">
    <source>
        <dbReference type="PROSITE" id="PS50046"/>
    </source>
</evidence>
<dbReference type="AlphaFoldDB" id="A0AAU7UGG9"/>
<evidence type="ECO:0000256" key="4">
    <source>
        <dbReference type="ARBA" id="ARBA00012438"/>
    </source>
</evidence>
<dbReference type="PROSITE" id="PS50109">
    <property type="entry name" value="HIS_KIN"/>
    <property type="match status" value="1"/>
</dbReference>
<evidence type="ECO:0000256" key="8">
    <source>
        <dbReference type="ARBA" id="ARBA00022679"/>
    </source>
</evidence>
<dbReference type="Gene3D" id="3.30.565.10">
    <property type="entry name" value="Histidine kinase-like ATPase, C-terminal domain"/>
    <property type="match status" value="1"/>
</dbReference>
<evidence type="ECO:0000256" key="1">
    <source>
        <dbReference type="ARBA" id="ARBA00000085"/>
    </source>
</evidence>
<gene>
    <name evidence="15" type="ORF">ABOD76_20855</name>
</gene>
<keyword evidence="9" id="KW-0418">Kinase</keyword>
<dbReference type="InterPro" id="IPR000014">
    <property type="entry name" value="PAS"/>
</dbReference>
<protein>
    <recommendedName>
        <fullName evidence="4">histidine kinase</fullName>
        <ecNumber evidence="4">2.7.13.3</ecNumber>
    </recommendedName>
</protein>
<dbReference type="PANTHER" id="PTHR42878:SF15">
    <property type="entry name" value="BACTERIOPHYTOCHROME"/>
    <property type="match status" value="1"/>
</dbReference>
<dbReference type="Pfam" id="PF02518">
    <property type="entry name" value="HATPase_c"/>
    <property type="match status" value="1"/>
</dbReference>
<comment type="subunit">
    <text evidence="3">Homodimer.</text>
</comment>
<keyword evidence="15" id="KW-0614">Plasmid</keyword>
<dbReference type="Pfam" id="PF08446">
    <property type="entry name" value="PAS_2"/>
    <property type="match status" value="1"/>
</dbReference>
<dbReference type="InterPro" id="IPR003661">
    <property type="entry name" value="HisK_dim/P_dom"/>
</dbReference>
<dbReference type="SMART" id="SM00065">
    <property type="entry name" value="GAF"/>
    <property type="match status" value="1"/>
</dbReference>
<keyword evidence="10" id="KW-0157">Chromophore</keyword>
<evidence type="ECO:0000256" key="6">
    <source>
        <dbReference type="ARBA" id="ARBA00022553"/>
    </source>
</evidence>
<dbReference type="GO" id="GO:0030295">
    <property type="term" value="F:protein kinase activator activity"/>
    <property type="evidence" value="ECO:0007669"/>
    <property type="project" value="TreeGrafter"/>
</dbReference>
<comment type="catalytic activity">
    <reaction evidence="1">
        <text>ATP + protein L-histidine = ADP + protein N-phospho-L-histidine.</text>
        <dbReference type="EC" id="2.7.13.3"/>
    </reaction>
</comment>
<dbReference type="InterPro" id="IPR003594">
    <property type="entry name" value="HATPase_dom"/>
</dbReference>
<keyword evidence="11" id="KW-0472">Membrane</keyword>
<dbReference type="SUPFAM" id="SSF55781">
    <property type="entry name" value="GAF domain-like"/>
    <property type="match status" value="2"/>
</dbReference>
<evidence type="ECO:0000256" key="2">
    <source>
        <dbReference type="ARBA" id="ARBA00006402"/>
    </source>
</evidence>
<dbReference type="SUPFAM" id="SSF55874">
    <property type="entry name" value="ATPase domain of HSP90 chaperone/DNA topoisomerase II/histidine kinase"/>
    <property type="match status" value="1"/>
</dbReference>
<evidence type="ECO:0000259" key="14">
    <source>
        <dbReference type="PROSITE" id="PS50109"/>
    </source>
</evidence>
<evidence type="ECO:0000256" key="5">
    <source>
        <dbReference type="ARBA" id="ARBA00022543"/>
    </source>
</evidence>
<dbReference type="CDD" id="cd00130">
    <property type="entry name" value="PAS"/>
    <property type="match status" value="1"/>
</dbReference>
<organism evidence="15">
    <name type="scientific">Deinococcus sonorensis KR-87</name>
    <dbReference type="NCBI Taxonomy" id="694439"/>
    <lineage>
        <taxon>Bacteria</taxon>
        <taxon>Thermotogati</taxon>
        <taxon>Deinococcota</taxon>
        <taxon>Deinococci</taxon>
        <taxon>Deinococcales</taxon>
        <taxon>Deinococcaceae</taxon>
        <taxon>Deinococcus</taxon>
    </lineage>
</organism>
<evidence type="ECO:0000256" key="10">
    <source>
        <dbReference type="ARBA" id="ARBA00022991"/>
    </source>
</evidence>
<evidence type="ECO:0000256" key="9">
    <source>
        <dbReference type="ARBA" id="ARBA00022777"/>
    </source>
</evidence>
<keyword evidence="15" id="KW-0547">Nucleotide-binding</keyword>
<evidence type="ECO:0000313" key="15">
    <source>
        <dbReference type="EMBL" id="XBV87501.1"/>
    </source>
</evidence>
<dbReference type="InterPro" id="IPR013654">
    <property type="entry name" value="PAS_2"/>
</dbReference>
<dbReference type="CDD" id="cd00082">
    <property type="entry name" value="HisKA"/>
    <property type="match status" value="1"/>
</dbReference>
<keyword evidence="15" id="KW-0067">ATP-binding</keyword>
<keyword evidence="5" id="KW-0600">Photoreceptor protein</keyword>